<gene>
    <name evidence="2" type="ORF">JG688_00013578</name>
</gene>
<protein>
    <submittedName>
        <fullName evidence="2">Uncharacterized protein</fullName>
    </submittedName>
</protein>
<keyword evidence="3" id="KW-1185">Reference proteome</keyword>
<feature type="compositionally biased region" description="Polar residues" evidence="1">
    <location>
        <begin position="78"/>
        <end position="90"/>
    </location>
</feature>
<dbReference type="EMBL" id="JAENGY010001168">
    <property type="protein sequence ID" value="KAG6951811.1"/>
    <property type="molecule type" value="Genomic_DNA"/>
</dbReference>
<reference evidence="2" key="1">
    <citation type="submission" date="2021-01" db="EMBL/GenBank/DDBJ databases">
        <title>Phytophthora aleatoria, a newly-described species from Pinus radiata is distinct from Phytophthora cactorum isolates based on comparative genomics.</title>
        <authorList>
            <person name="Mcdougal R."/>
            <person name="Panda P."/>
            <person name="Williams N."/>
            <person name="Studholme D.J."/>
        </authorList>
    </citation>
    <scope>NUCLEOTIDE SEQUENCE</scope>
    <source>
        <strain evidence="2">NZFS 4037</strain>
    </source>
</reference>
<organism evidence="2 3">
    <name type="scientific">Phytophthora aleatoria</name>
    <dbReference type="NCBI Taxonomy" id="2496075"/>
    <lineage>
        <taxon>Eukaryota</taxon>
        <taxon>Sar</taxon>
        <taxon>Stramenopiles</taxon>
        <taxon>Oomycota</taxon>
        <taxon>Peronosporomycetes</taxon>
        <taxon>Peronosporales</taxon>
        <taxon>Peronosporaceae</taxon>
        <taxon>Phytophthora</taxon>
    </lineage>
</organism>
<sequence length="100" mass="11028">IPHTPQPVHGQDSTPRSADQAPRSHRDNASAHNAPRAHKALVPRLAVAEYHLEHRRCRDTRSMIGQAAESKAPDRTSRGLSPVTSCLNNSKRAKLTTKRP</sequence>
<evidence type="ECO:0000313" key="2">
    <source>
        <dbReference type="EMBL" id="KAG6951811.1"/>
    </source>
</evidence>
<feature type="region of interest" description="Disordered" evidence="1">
    <location>
        <begin position="1"/>
        <end position="42"/>
    </location>
</feature>
<feature type="non-terminal residue" evidence="2">
    <location>
        <position position="1"/>
    </location>
</feature>
<dbReference type="AlphaFoldDB" id="A0A8J5LYF5"/>
<feature type="compositionally biased region" description="Basic residues" evidence="1">
    <location>
        <begin position="91"/>
        <end position="100"/>
    </location>
</feature>
<comment type="caution">
    <text evidence="2">The sequence shown here is derived from an EMBL/GenBank/DDBJ whole genome shotgun (WGS) entry which is preliminary data.</text>
</comment>
<evidence type="ECO:0000256" key="1">
    <source>
        <dbReference type="SAM" id="MobiDB-lite"/>
    </source>
</evidence>
<evidence type="ECO:0000313" key="3">
    <source>
        <dbReference type="Proteomes" id="UP000709295"/>
    </source>
</evidence>
<accession>A0A8J5LYF5</accession>
<proteinExistence type="predicted"/>
<feature type="region of interest" description="Disordered" evidence="1">
    <location>
        <begin position="58"/>
        <end position="100"/>
    </location>
</feature>
<name>A0A8J5LYF5_9STRA</name>
<dbReference type="Proteomes" id="UP000709295">
    <property type="component" value="Unassembled WGS sequence"/>
</dbReference>